<dbReference type="EMBL" id="SNRW01004450">
    <property type="protein sequence ID" value="KAA6387254.1"/>
    <property type="molecule type" value="Genomic_DNA"/>
</dbReference>
<organism evidence="1 2">
    <name type="scientific">Streblomastix strix</name>
    <dbReference type="NCBI Taxonomy" id="222440"/>
    <lineage>
        <taxon>Eukaryota</taxon>
        <taxon>Metamonada</taxon>
        <taxon>Preaxostyla</taxon>
        <taxon>Oxymonadida</taxon>
        <taxon>Streblomastigidae</taxon>
        <taxon>Streblomastix</taxon>
    </lineage>
</organism>
<dbReference type="OrthoDB" id="61110at2759"/>
<dbReference type="InterPro" id="IPR009091">
    <property type="entry name" value="RCC1/BLIP-II"/>
</dbReference>
<accession>A0A5J4VX13</accession>
<sequence length="456" mass="52352">MFVPFEYNIGGLMGLGEYVLLEVIGQITDVRDLYNFLCINKKTYGLKDHQRFLSVIENCNFQDMFKRALIVLGQGNKTIVNLNSTDQEKMEINSTVLDLRTRIKDPNIFARRIKKLILISYTQKVDESKNFISGTVFYINGLNQMKAELCIFPLNSSQIYIDKSNEWFSRVLLPPEDVQFLDIQSTQQFSLALTDDSKIWSRGIKDNGTLDKESQLIWRLNPNFNYKDGLIPSSLGPSKIRQISISDINSQAPVYDFDGFIELTDSSKMKQKFTDSRQPYGIFGYYHVEKHIPSIQQFLTSDGTVMTLGSTKAPGDVIRYFYYEPLDLDYSEGGQIERIVEVENQGGIAYFTDSGKVITFIQKDTYFSPRDDLLGQEEIFCQPFPVHKLKTLLLVDQDYFVFLKKDGQIINISRSNRFIRDVTDKIAILANTDEKAAGMKIEDYYYGSGSGFYLFN</sequence>
<protein>
    <submittedName>
        <fullName evidence="1">Uncharacterized protein</fullName>
    </submittedName>
</protein>
<name>A0A5J4VX13_9EUKA</name>
<comment type="caution">
    <text evidence="1">The sequence shown here is derived from an EMBL/GenBank/DDBJ whole genome shotgun (WGS) entry which is preliminary data.</text>
</comment>
<gene>
    <name evidence="1" type="ORF">EZS28_017217</name>
</gene>
<evidence type="ECO:0000313" key="1">
    <source>
        <dbReference type="EMBL" id="KAA6387254.1"/>
    </source>
</evidence>
<reference evidence="1 2" key="1">
    <citation type="submission" date="2019-03" db="EMBL/GenBank/DDBJ databases">
        <title>Single cell metagenomics reveals metabolic interactions within the superorganism composed of flagellate Streblomastix strix and complex community of Bacteroidetes bacteria on its surface.</title>
        <authorList>
            <person name="Treitli S.C."/>
            <person name="Kolisko M."/>
            <person name="Husnik F."/>
            <person name="Keeling P."/>
            <person name="Hampl V."/>
        </authorList>
    </citation>
    <scope>NUCLEOTIDE SEQUENCE [LARGE SCALE GENOMIC DNA]</scope>
    <source>
        <strain evidence="1">ST1C</strain>
    </source>
</reference>
<dbReference type="SUPFAM" id="SSF50985">
    <property type="entry name" value="RCC1/BLIP-II"/>
    <property type="match status" value="1"/>
</dbReference>
<dbReference type="AlphaFoldDB" id="A0A5J4VX13"/>
<proteinExistence type="predicted"/>
<evidence type="ECO:0000313" key="2">
    <source>
        <dbReference type="Proteomes" id="UP000324800"/>
    </source>
</evidence>
<dbReference type="Proteomes" id="UP000324800">
    <property type="component" value="Unassembled WGS sequence"/>
</dbReference>